<name>A0ABR4RDC0_BORBO</name>
<evidence type="ECO:0000313" key="1">
    <source>
        <dbReference type="EMBL" id="KCV33523.1"/>
    </source>
</evidence>
<organism evidence="1 2">
    <name type="scientific">Bordetella bronchiseptica 00-P-2796</name>
    <dbReference type="NCBI Taxonomy" id="1331199"/>
    <lineage>
        <taxon>Bacteria</taxon>
        <taxon>Pseudomonadati</taxon>
        <taxon>Pseudomonadota</taxon>
        <taxon>Betaproteobacteria</taxon>
        <taxon>Burkholderiales</taxon>
        <taxon>Alcaligenaceae</taxon>
        <taxon>Bordetella</taxon>
    </lineage>
</organism>
<evidence type="ECO:0000313" key="2">
    <source>
        <dbReference type="Proteomes" id="UP000025756"/>
    </source>
</evidence>
<proteinExistence type="predicted"/>
<keyword evidence="2" id="KW-1185">Reference proteome</keyword>
<dbReference type="Proteomes" id="UP000025756">
    <property type="component" value="Unassembled WGS sequence"/>
</dbReference>
<dbReference type="EMBL" id="JGWH01000121">
    <property type="protein sequence ID" value="KCV33523.1"/>
    <property type="molecule type" value="Genomic_DNA"/>
</dbReference>
<sequence length="134" mass="14045">MGSCRIDCRGGFACGFGHSRFRGRRNPLGSLHRTNAFSSIARNTSTRVKQGGSAGTTRCAGIAARPACGPWRVLSGPGAQRRAGTPCRLAGMPGNARGCLACYRPGQLNGPCPSLLSKHNTRLQCHGTMSTPDC</sequence>
<protein>
    <submittedName>
        <fullName evidence="1">Uncharacterized protein</fullName>
    </submittedName>
</protein>
<reference evidence="1 2" key="1">
    <citation type="submission" date="2014-03" db="EMBL/GenBank/DDBJ databases">
        <title>Genome sequence of Bordetella bronchiseptica.</title>
        <authorList>
            <person name="Harvill E."/>
            <person name="Goodfield L.L."/>
            <person name="Ivanov Y.V."/>
            <person name="Meyer J.A."/>
            <person name="Muse S.J."/>
            <person name="Jacobs N."/>
            <person name="Bendor L."/>
            <person name="Smallridge W.E."/>
            <person name="Brinkac L.M."/>
            <person name="Sanka R."/>
            <person name="Kim M."/>
            <person name="Losada L."/>
        </authorList>
    </citation>
    <scope>NUCLEOTIDE SEQUENCE [LARGE SCALE GENOMIC DNA]</scope>
    <source>
        <strain evidence="1 2">00-P-2796</strain>
    </source>
</reference>
<gene>
    <name evidence="1" type="ORF">L490_2992</name>
</gene>
<accession>A0ABR4RDC0</accession>
<comment type="caution">
    <text evidence="1">The sequence shown here is derived from an EMBL/GenBank/DDBJ whole genome shotgun (WGS) entry which is preliminary data.</text>
</comment>